<reference evidence="2 3" key="1">
    <citation type="submission" date="2014-03" db="EMBL/GenBank/DDBJ databases">
        <title>Bradyrhizobium valentinum sp. nov., isolated from effective nodules of Lupinus mariae-josephae, a lupine endemic of basic-lime soils in Eastern Spain.</title>
        <authorList>
            <person name="Duran D."/>
            <person name="Rey L."/>
            <person name="Navarro A."/>
            <person name="Busquets A."/>
            <person name="Imperial J."/>
            <person name="Ruiz-Argueso T."/>
        </authorList>
    </citation>
    <scope>NUCLEOTIDE SEQUENCE [LARGE SCALE GENOMIC DNA]</scope>
    <source>
        <strain evidence="2 3">LmjM3</strain>
    </source>
</reference>
<comment type="caution">
    <text evidence="2">The sequence shown here is derived from an EMBL/GenBank/DDBJ whole genome shotgun (WGS) entry which is preliminary data.</text>
</comment>
<name>A0A0R3L2A5_9BRAD</name>
<sequence>MVTFYKHDIPDWMDGTEALDAETYRTYHVICQLIYLNEGPIANNEHGIAGRCRQHIHTYRRCLRTLTDLGKLRVEDGRIANDRAITELQAIDDNRTRAAHGGKKSAIVRAQKRNDENNSLKNNDPAQAALSKHSNIRDKTRLEETREEKKDAAPNGARSISDELPLGHDDGPRSVTTDPETDLFRRGREVLGKSAGGLISQLLKAKDGKVALARAAIEQASTKERPREYVGAVIRGQAPPTVVQP</sequence>
<dbReference type="AlphaFoldDB" id="A0A0R3L2A5"/>
<keyword evidence="3" id="KW-1185">Reference proteome</keyword>
<protein>
    <recommendedName>
        <fullName evidence="4">DUF1376 domain-containing protein</fullName>
    </recommendedName>
</protein>
<dbReference type="InterPro" id="IPR010781">
    <property type="entry name" value="DUF1376"/>
</dbReference>
<organism evidence="2 3">
    <name type="scientific">Bradyrhizobium valentinum</name>
    <dbReference type="NCBI Taxonomy" id="1518501"/>
    <lineage>
        <taxon>Bacteria</taxon>
        <taxon>Pseudomonadati</taxon>
        <taxon>Pseudomonadota</taxon>
        <taxon>Alphaproteobacteria</taxon>
        <taxon>Hyphomicrobiales</taxon>
        <taxon>Nitrobacteraceae</taxon>
        <taxon>Bradyrhizobium</taxon>
    </lineage>
</organism>
<proteinExistence type="predicted"/>
<evidence type="ECO:0008006" key="4">
    <source>
        <dbReference type="Google" id="ProtNLM"/>
    </source>
</evidence>
<evidence type="ECO:0000313" key="2">
    <source>
        <dbReference type="EMBL" id="KRQ99253.1"/>
    </source>
</evidence>
<dbReference type="Pfam" id="PF07120">
    <property type="entry name" value="DUF1376"/>
    <property type="match status" value="1"/>
</dbReference>
<dbReference type="RefSeq" id="WP_057853905.1">
    <property type="nucleotide sequence ID" value="NZ_LLXX01000173.1"/>
</dbReference>
<evidence type="ECO:0000256" key="1">
    <source>
        <dbReference type="SAM" id="MobiDB-lite"/>
    </source>
</evidence>
<dbReference type="Proteomes" id="UP000051913">
    <property type="component" value="Unassembled WGS sequence"/>
</dbReference>
<accession>A0A0R3L2A5</accession>
<gene>
    <name evidence="2" type="ORF">CP49_11690</name>
</gene>
<evidence type="ECO:0000313" key="3">
    <source>
        <dbReference type="Proteomes" id="UP000051913"/>
    </source>
</evidence>
<feature type="region of interest" description="Disordered" evidence="1">
    <location>
        <begin position="96"/>
        <end position="180"/>
    </location>
</feature>
<feature type="compositionally biased region" description="Basic and acidic residues" evidence="1">
    <location>
        <begin position="135"/>
        <end position="152"/>
    </location>
</feature>
<dbReference type="EMBL" id="LLXX01000173">
    <property type="protein sequence ID" value="KRQ99253.1"/>
    <property type="molecule type" value="Genomic_DNA"/>
</dbReference>